<feature type="domain" description="PEP-utilising enzyme mobile" evidence="22">
    <location>
        <begin position="202"/>
        <end position="274"/>
    </location>
</feature>
<dbReference type="SUPFAM" id="SSF47831">
    <property type="entry name" value="Enzyme I of the PEP:sugar phosphotransferase system HPr-binding (sub)domain"/>
    <property type="match status" value="1"/>
</dbReference>
<evidence type="ECO:0000256" key="6">
    <source>
        <dbReference type="ARBA" id="ARBA00012232"/>
    </source>
</evidence>
<dbReference type="Proteomes" id="UP000555756">
    <property type="component" value="Unassembled WGS sequence"/>
</dbReference>
<evidence type="ECO:0000256" key="4">
    <source>
        <dbReference type="ARBA" id="ARBA00004496"/>
    </source>
</evidence>
<comment type="similarity">
    <text evidence="5 17">Belongs to the PEP-utilizing enzyme family.</text>
</comment>
<evidence type="ECO:0000256" key="19">
    <source>
        <dbReference type="PIRSR" id="PIRSR000732-2"/>
    </source>
</evidence>
<dbReference type="GO" id="GO:0046872">
    <property type="term" value="F:metal ion binding"/>
    <property type="evidence" value="ECO:0007669"/>
    <property type="project" value="UniProtKB-KW"/>
</dbReference>
<dbReference type="RefSeq" id="WP_183118545.1">
    <property type="nucleotide sequence ID" value="NZ_JABEQF010000003.1"/>
</dbReference>
<feature type="binding site" evidence="19">
    <location>
        <position position="381"/>
    </location>
    <ligand>
        <name>phosphoenolpyruvate</name>
        <dbReference type="ChEBI" id="CHEBI:58702"/>
    </ligand>
</feature>
<evidence type="ECO:0000256" key="10">
    <source>
        <dbReference type="ARBA" id="ARBA00022597"/>
    </source>
</evidence>
<evidence type="ECO:0000259" key="24">
    <source>
        <dbReference type="Pfam" id="PF05524"/>
    </source>
</evidence>
<evidence type="ECO:0000256" key="17">
    <source>
        <dbReference type="PIRNR" id="PIRNR000732"/>
    </source>
</evidence>
<evidence type="ECO:0000256" key="18">
    <source>
        <dbReference type="PIRSR" id="PIRSR000732-1"/>
    </source>
</evidence>
<dbReference type="NCBIfam" id="TIGR01417">
    <property type="entry name" value="PTS_I_fam"/>
    <property type="match status" value="1"/>
</dbReference>
<name>A0A7W4JR38_9PROT</name>
<evidence type="ECO:0000256" key="16">
    <source>
        <dbReference type="ARBA" id="ARBA00033235"/>
    </source>
</evidence>
<dbReference type="Gene3D" id="3.50.30.10">
    <property type="entry name" value="Phosphohistidine domain"/>
    <property type="match status" value="1"/>
</dbReference>
<comment type="function">
    <text evidence="3 17">General (non sugar-specific) component of the phosphoenolpyruvate-dependent sugar phosphotransferase system (sugar PTS). This major carbohydrate active-transport system catalyzes the phosphorylation of incoming sugar substrates concomitantly with their translocation across the cell membrane. Enzyme I transfers the phosphoryl group from phosphoenolpyruvate (PEP) to the phosphoryl carrier protein (HPr).</text>
</comment>
<keyword evidence="13 17" id="KW-0479">Metal-binding</keyword>
<keyword evidence="26" id="KW-1185">Reference proteome</keyword>
<dbReference type="InterPro" id="IPR036618">
    <property type="entry name" value="PtsI_HPr-bd_sf"/>
</dbReference>
<evidence type="ECO:0000256" key="5">
    <source>
        <dbReference type="ARBA" id="ARBA00007837"/>
    </source>
</evidence>
<protein>
    <recommendedName>
        <fullName evidence="7 17">Phosphoenolpyruvate-protein phosphotransferase</fullName>
        <ecNumber evidence="6 17">2.7.3.9</ecNumber>
    </recommendedName>
    <alternativeName>
        <fullName evidence="16 17">Phosphotransferase system, enzyme I</fullName>
    </alternativeName>
</protein>
<feature type="active site" description="Proton donor" evidence="18">
    <location>
        <position position="558"/>
    </location>
</feature>
<keyword evidence="9 17" id="KW-0963">Cytoplasm</keyword>
<evidence type="ECO:0000256" key="21">
    <source>
        <dbReference type="SAM" id="MobiDB-lite"/>
    </source>
</evidence>
<evidence type="ECO:0000256" key="3">
    <source>
        <dbReference type="ARBA" id="ARBA00002728"/>
    </source>
</evidence>
<keyword evidence="25" id="KW-0670">Pyruvate</keyword>
<dbReference type="GO" id="GO:0005737">
    <property type="term" value="C:cytoplasm"/>
    <property type="evidence" value="ECO:0007669"/>
    <property type="project" value="UniProtKB-SubCell"/>
</dbReference>
<feature type="binding site" evidence="19">
    <location>
        <position position="345"/>
    </location>
    <ligand>
        <name>phosphoenolpyruvate</name>
        <dbReference type="ChEBI" id="CHEBI:58702"/>
    </ligand>
</feature>
<dbReference type="GO" id="GO:0009401">
    <property type="term" value="P:phosphoenolpyruvate-dependent sugar phosphotransferase system"/>
    <property type="evidence" value="ECO:0007669"/>
    <property type="project" value="UniProtKB-KW"/>
</dbReference>
<evidence type="ECO:0000256" key="2">
    <source>
        <dbReference type="ARBA" id="ARBA00001946"/>
    </source>
</evidence>
<dbReference type="PRINTS" id="PR01736">
    <property type="entry name" value="PHPHTRNFRASE"/>
</dbReference>
<proteinExistence type="inferred from homology"/>
<evidence type="ECO:0000256" key="8">
    <source>
        <dbReference type="ARBA" id="ARBA00022448"/>
    </source>
</evidence>
<keyword evidence="8 17" id="KW-0813">Transport</keyword>
<keyword evidence="15 17" id="KW-0460">Magnesium</keyword>
<comment type="caution">
    <text evidence="25">The sequence shown here is derived from an EMBL/GenBank/DDBJ whole genome shotgun (WGS) entry which is preliminary data.</text>
</comment>
<feature type="binding site" evidence="19">
    <location>
        <position position="521"/>
    </location>
    <ligand>
        <name>phosphoenolpyruvate</name>
        <dbReference type="ChEBI" id="CHEBI:58702"/>
    </ligand>
</feature>
<evidence type="ECO:0000256" key="15">
    <source>
        <dbReference type="ARBA" id="ARBA00022842"/>
    </source>
</evidence>
<evidence type="ECO:0000259" key="23">
    <source>
        <dbReference type="Pfam" id="PF02896"/>
    </source>
</evidence>
<gene>
    <name evidence="25" type="primary">ptsP</name>
    <name evidence="25" type="ORF">HLH34_05320</name>
</gene>
<feature type="binding site" evidence="20">
    <location>
        <position position="511"/>
    </location>
    <ligand>
        <name>Mg(2+)</name>
        <dbReference type="ChEBI" id="CHEBI:18420"/>
    </ligand>
</feature>
<dbReference type="InterPro" id="IPR040442">
    <property type="entry name" value="Pyrv_kinase-like_dom_sf"/>
</dbReference>
<dbReference type="Gene3D" id="3.20.20.60">
    <property type="entry name" value="Phosphoenolpyruvate-binding domains"/>
    <property type="match status" value="1"/>
</dbReference>
<evidence type="ECO:0000256" key="7">
    <source>
        <dbReference type="ARBA" id="ARBA00016544"/>
    </source>
</evidence>
<sequence>MKTTDGMSSGVSGAVPAEGRGRRARAADRGTRVLAEYRLEGDATAHGVAIGPTAMAVEGPAPDIDEAARADDPAHEQARLTEAIERSIRQVERLRDRLALLPEDSKLEIGSLLEVYRRMLGPSRLQRGIRQRIAQDGLLAEAAVRQEAEALAQAMLGGPGRPAPAGEDAAAAQRRAGEFREIGRRLVRNLGQMPFRSFNALPVGAVLVTEQLRPSDAALIDPSRIVAVVTEEGGSTDHTAIMLRALGIPAVLAVHGLMARVRDGATIVVDGSAGTVVIDPGEDTLAAARRGVADYARERQALGRLRRLPAKLSSGEKLQLQANLELPAELPLIAQSGASGIGLLRTEFLFINAQTMPDEDGQEAVYTEVIAAMAGDTTTIRVVDWGGEKQSEALTRAGLADAGDNLNPALGVRGLRLLLRHPAILETQFAAILRASAAGPVRVMLPMVTSAHEIREAREIYHRVARRLRRRGVKLGDTLPPLGIMAETPAAAIMGDALAQEAEFLAIGTNDLTMYTLAVDRASAEVASLYHPLHPAVLRLIQTVTEAALRQYRPISVCGEIAGDPRVVPLLIGLGLRSFSMTASAVPRVKRVVRALSFEDCRRLAHRVMQVSGVDEVTALIDAFAAGE</sequence>
<dbReference type="PIRSF" id="PIRSF000732">
    <property type="entry name" value="PTS_enzyme_I"/>
    <property type="match status" value="1"/>
</dbReference>
<feature type="binding site" evidence="19">
    <location>
        <begin position="510"/>
        <end position="511"/>
    </location>
    <ligand>
        <name>phosphoenolpyruvate</name>
        <dbReference type="ChEBI" id="CHEBI:58702"/>
    </ligand>
</feature>
<dbReference type="AlphaFoldDB" id="A0A7W4JR38"/>
<dbReference type="InterPro" id="IPR006318">
    <property type="entry name" value="PTS_EI-like"/>
</dbReference>
<evidence type="ECO:0000259" key="22">
    <source>
        <dbReference type="Pfam" id="PF00391"/>
    </source>
</evidence>
<dbReference type="InterPro" id="IPR015813">
    <property type="entry name" value="Pyrv/PenolPyrv_kinase-like_dom"/>
</dbReference>
<dbReference type="Gene3D" id="1.10.274.10">
    <property type="entry name" value="PtsI, HPr-binding domain"/>
    <property type="match status" value="1"/>
</dbReference>
<feature type="region of interest" description="Disordered" evidence="21">
    <location>
        <begin position="1"/>
        <end position="27"/>
    </location>
</feature>
<evidence type="ECO:0000313" key="25">
    <source>
        <dbReference type="EMBL" id="MBB2189383.1"/>
    </source>
</evidence>
<feature type="compositionally biased region" description="Polar residues" evidence="21">
    <location>
        <begin position="1"/>
        <end position="11"/>
    </location>
</feature>
<dbReference type="EC" id="2.7.3.9" evidence="6 17"/>
<evidence type="ECO:0000256" key="11">
    <source>
        <dbReference type="ARBA" id="ARBA00022679"/>
    </source>
</evidence>
<comment type="cofactor">
    <cofactor evidence="2 17 20">
        <name>Mg(2+)</name>
        <dbReference type="ChEBI" id="CHEBI:18420"/>
    </cofactor>
</comment>
<keyword evidence="11 17" id="KW-0808">Transferase</keyword>
<dbReference type="EMBL" id="JABEQF010000003">
    <property type="protein sequence ID" value="MBB2189383.1"/>
    <property type="molecule type" value="Genomic_DNA"/>
</dbReference>
<dbReference type="PANTHER" id="PTHR46244:SF3">
    <property type="entry name" value="PHOSPHOENOLPYRUVATE-PROTEIN PHOSPHOTRANSFERASE"/>
    <property type="match status" value="1"/>
</dbReference>
<evidence type="ECO:0000256" key="9">
    <source>
        <dbReference type="ARBA" id="ARBA00022490"/>
    </source>
</evidence>
<dbReference type="Pfam" id="PF05524">
    <property type="entry name" value="PEP-utilisers_N"/>
    <property type="match status" value="1"/>
</dbReference>
<dbReference type="Pfam" id="PF00391">
    <property type="entry name" value="PEP-utilizers"/>
    <property type="match status" value="1"/>
</dbReference>
<evidence type="ECO:0000256" key="1">
    <source>
        <dbReference type="ARBA" id="ARBA00000683"/>
    </source>
</evidence>
<accession>A0A7W4JR38</accession>
<evidence type="ECO:0000256" key="20">
    <source>
        <dbReference type="PIRSR" id="PIRSR000732-3"/>
    </source>
</evidence>
<dbReference type="SUPFAM" id="SSF52009">
    <property type="entry name" value="Phosphohistidine domain"/>
    <property type="match status" value="1"/>
</dbReference>
<dbReference type="InterPro" id="IPR050499">
    <property type="entry name" value="PEP-utilizing_PTS_enzyme"/>
</dbReference>
<dbReference type="InterPro" id="IPR024692">
    <property type="entry name" value="PTS_EI"/>
</dbReference>
<dbReference type="InterPro" id="IPR008731">
    <property type="entry name" value="PTS_EIN"/>
</dbReference>
<keyword evidence="12 17" id="KW-0598">Phosphotransferase system</keyword>
<dbReference type="InterPro" id="IPR008279">
    <property type="entry name" value="PEP-util_enz_mobile_dom"/>
</dbReference>
<feature type="domain" description="Phosphotransferase system enzyme I N-terminal" evidence="24">
    <location>
        <begin position="41"/>
        <end position="155"/>
    </location>
</feature>
<evidence type="ECO:0000313" key="26">
    <source>
        <dbReference type="Proteomes" id="UP000555756"/>
    </source>
</evidence>
<comment type="subcellular location">
    <subcellularLocation>
        <location evidence="4 17">Cytoplasm</location>
    </subcellularLocation>
</comment>
<keyword evidence="10 17" id="KW-0762">Sugar transport</keyword>
<evidence type="ECO:0000256" key="12">
    <source>
        <dbReference type="ARBA" id="ARBA00022683"/>
    </source>
</evidence>
<evidence type="ECO:0000256" key="13">
    <source>
        <dbReference type="ARBA" id="ARBA00022723"/>
    </source>
</evidence>
<dbReference type="InterPro" id="IPR000121">
    <property type="entry name" value="PEP_util_C"/>
</dbReference>
<dbReference type="InterPro" id="IPR036637">
    <property type="entry name" value="Phosphohistidine_dom_sf"/>
</dbReference>
<keyword evidence="14 17" id="KW-0418">Kinase</keyword>
<dbReference type="GO" id="GO:0008965">
    <property type="term" value="F:phosphoenolpyruvate-protein phosphotransferase activity"/>
    <property type="evidence" value="ECO:0007669"/>
    <property type="project" value="UniProtKB-EC"/>
</dbReference>
<comment type="catalytic activity">
    <reaction evidence="1 17">
        <text>L-histidyl-[protein] + phosphoenolpyruvate = N(pros)-phospho-L-histidyl-[protein] + pyruvate</text>
        <dbReference type="Rhea" id="RHEA:23880"/>
        <dbReference type="Rhea" id="RHEA-COMP:9745"/>
        <dbReference type="Rhea" id="RHEA-COMP:9746"/>
        <dbReference type="ChEBI" id="CHEBI:15361"/>
        <dbReference type="ChEBI" id="CHEBI:29979"/>
        <dbReference type="ChEBI" id="CHEBI:58702"/>
        <dbReference type="ChEBI" id="CHEBI:64837"/>
        <dbReference type="EC" id="2.7.3.9"/>
    </reaction>
</comment>
<dbReference type="GO" id="GO:0016301">
    <property type="term" value="F:kinase activity"/>
    <property type="evidence" value="ECO:0007669"/>
    <property type="project" value="UniProtKB-KW"/>
</dbReference>
<evidence type="ECO:0000256" key="14">
    <source>
        <dbReference type="ARBA" id="ARBA00022777"/>
    </source>
</evidence>
<dbReference type="SUPFAM" id="SSF51621">
    <property type="entry name" value="Phosphoenolpyruvate/pyruvate domain"/>
    <property type="match status" value="1"/>
</dbReference>
<organism evidence="25 26">
    <name type="scientific">Gluconacetobacter azotocaptans</name>
    <dbReference type="NCBI Taxonomy" id="142834"/>
    <lineage>
        <taxon>Bacteria</taxon>
        <taxon>Pseudomonadati</taxon>
        <taxon>Pseudomonadota</taxon>
        <taxon>Alphaproteobacteria</taxon>
        <taxon>Acetobacterales</taxon>
        <taxon>Acetobacteraceae</taxon>
        <taxon>Gluconacetobacter</taxon>
    </lineage>
</organism>
<feature type="domain" description="PEP-utilising enzyme C-terminal" evidence="23">
    <location>
        <begin position="301"/>
        <end position="596"/>
    </location>
</feature>
<dbReference type="Pfam" id="PF02896">
    <property type="entry name" value="PEP-utilizers_C"/>
    <property type="match status" value="1"/>
</dbReference>
<reference evidence="25 26" key="1">
    <citation type="submission" date="2020-04" db="EMBL/GenBank/DDBJ databases">
        <title>Description of novel Gluconacetobacter.</title>
        <authorList>
            <person name="Sombolestani A."/>
        </authorList>
    </citation>
    <scope>NUCLEOTIDE SEQUENCE [LARGE SCALE GENOMIC DNA]</scope>
    <source>
        <strain evidence="25 26">LMG 21311</strain>
    </source>
</reference>
<dbReference type="PANTHER" id="PTHR46244">
    <property type="entry name" value="PHOSPHOENOLPYRUVATE-PROTEIN PHOSPHOTRANSFERASE"/>
    <property type="match status" value="1"/>
</dbReference>
<feature type="binding site" evidence="20">
    <location>
        <position position="487"/>
    </location>
    <ligand>
        <name>Mg(2+)</name>
        <dbReference type="ChEBI" id="CHEBI:18420"/>
    </ligand>
</feature>
<feature type="active site" description="Tele-phosphohistidine intermediate" evidence="18">
    <location>
        <position position="238"/>
    </location>
</feature>